<dbReference type="Pfam" id="PF00512">
    <property type="entry name" value="HisKA"/>
    <property type="match status" value="1"/>
</dbReference>
<dbReference type="GO" id="GO:0000156">
    <property type="term" value="F:phosphorelay response regulator activity"/>
    <property type="evidence" value="ECO:0007669"/>
    <property type="project" value="TreeGrafter"/>
</dbReference>
<keyword evidence="5" id="KW-0808">Transferase</keyword>
<evidence type="ECO:0000256" key="2">
    <source>
        <dbReference type="ARBA" id="ARBA00004370"/>
    </source>
</evidence>
<comment type="catalytic activity">
    <reaction evidence="1">
        <text>ATP + protein L-histidine = ADP + protein N-phospho-L-histidine.</text>
        <dbReference type="EC" id="2.7.13.3"/>
    </reaction>
</comment>
<keyword evidence="7" id="KW-0472">Membrane</keyword>
<evidence type="ECO:0000256" key="7">
    <source>
        <dbReference type="SAM" id="Phobius"/>
    </source>
</evidence>
<evidence type="ECO:0000256" key="4">
    <source>
        <dbReference type="ARBA" id="ARBA00022553"/>
    </source>
</evidence>
<name>A0A428K3E0_9BACT</name>
<dbReference type="PROSITE" id="PS50885">
    <property type="entry name" value="HAMP"/>
    <property type="match status" value="1"/>
</dbReference>
<keyword evidence="6" id="KW-0418">Kinase</keyword>
<dbReference type="Pfam" id="PF02518">
    <property type="entry name" value="HATPase_c"/>
    <property type="match status" value="1"/>
</dbReference>
<dbReference type="GO" id="GO:0007234">
    <property type="term" value="P:osmosensory signaling via phosphorelay pathway"/>
    <property type="evidence" value="ECO:0007669"/>
    <property type="project" value="TreeGrafter"/>
</dbReference>
<dbReference type="RefSeq" id="WP_125440015.1">
    <property type="nucleotide sequence ID" value="NZ_RWIU01000007.1"/>
</dbReference>
<proteinExistence type="predicted"/>
<dbReference type="PRINTS" id="PR00344">
    <property type="entry name" value="BCTRLSENSOR"/>
</dbReference>
<feature type="transmembrane region" description="Helical" evidence="7">
    <location>
        <begin position="9"/>
        <end position="31"/>
    </location>
</feature>
<dbReference type="SMART" id="SM00388">
    <property type="entry name" value="HisKA"/>
    <property type="match status" value="1"/>
</dbReference>
<dbReference type="Pfam" id="PF00672">
    <property type="entry name" value="HAMP"/>
    <property type="match status" value="1"/>
</dbReference>
<dbReference type="Gene3D" id="6.10.340.10">
    <property type="match status" value="1"/>
</dbReference>
<dbReference type="InterPro" id="IPR036890">
    <property type="entry name" value="HATPase_C_sf"/>
</dbReference>
<dbReference type="InterPro" id="IPR007891">
    <property type="entry name" value="CHASE3"/>
</dbReference>
<dbReference type="PANTHER" id="PTHR42878">
    <property type="entry name" value="TWO-COMPONENT HISTIDINE KINASE"/>
    <property type="match status" value="1"/>
</dbReference>
<keyword evidence="11" id="KW-1185">Reference proteome</keyword>
<dbReference type="EMBL" id="RWIU01000007">
    <property type="protein sequence ID" value="RSK40913.1"/>
    <property type="molecule type" value="Genomic_DNA"/>
</dbReference>
<comment type="caution">
    <text evidence="10">The sequence shown here is derived from an EMBL/GenBank/DDBJ whole genome shotgun (WGS) entry which is preliminary data.</text>
</comment>
<evidence type="ECO:0000313" key="10">
    <source>
        <dbReference type="EMBL" id="RSK40913.1"/>
    </source>
</evidence>
<dbReference type="GO" id="GO:0000155">
    <property type="term" value="F:phosphorelay sensor kinase activity"/>
    <property type="evidence" value="ECO:0007669"/>
    <property type="project" value="InterPro"/>
</dbReference>
<dbReference type="CDD" id="cd19410">
    <property type="entry name" value="HK9-like_sensor"/>
    <property type="match status" value="1"/>
</dbReference>
<evidence type="ECO:0000259" key="8">
    <source>
        <dbReference type="PROSITE" id="PS50109"/>
    </source>
</evidence>
<accession>A0A428K3E0</accession>
<evidence type="ECO:0000256" key="1">
    <source>
        <dbReference type="ARBA" id="ARBA00000085"/>
    </source>
</evidence>
<dbReference type="InterPro" id="IPR036097">
    <property type="entry name" value="HisK_dim/P_sf"/>
</dbReference>
<dbReference type="Gene3D" id="1.10.287.130">
    <property type="match status" value="1"/>
</dbReference>
<dbReference type="Gene3D" id="3.30.565.10">
    <property type="entry name" value="Histidine kinase-like ATPase, C-terminal domain"/>
    <property type="match status" value="1"/>
</dbReference>
<reference evidence="10 11" key="1">
    <citation type="submission" date="2018-12" db="EMBL/GenBank/DDBJ databases">
        <authorList>
            <person name="Feng G."/>
            <person name="Zhu H."/>
        </authorList>
    </citation>
    <scope>NUCLEOTIDE SEQUENCE [LARGE SCALE GENOMIC DNA]</scope>
    <source>
        <strain evidence="10 11">LMG 26000</strain>
    </source>
</reference>
<comment type="subcellular location">
    <subcellularLocation>
        <location evidence="2">Membrane</location>
    </subcellularLocation>
</comment>
<dbReference type="Proteomes" id="UP000270291">
    <property type="component" value="Unassembled WGS sequence"/>
</dbReference>
<dbReference type="Pfam" id="PF05227">
    <property type="entry name" value="CHASE3"/>
    <property type="match status" value="1"/>
</dbReference>
<feature type="domain" description="Histidine kinase" evidence="8">
    <location>
        <begin position="286"/>
        <end position="495"/>
    </location>
</feature>
<dbReference type="SUPFAM" id="SSF158472">
    <property type="entry name" value="HAMP domain-like"/>
    <property type="match status" value="1"/>
</dbReference>
<evidence type="ECO:0000256" key="6">
    <source>
        <dbReference type="ARBA" id="ARBA00022777"/>
    </source>
</evidence>
<sequence length="495" mass="56348">MGLKLNTKIILGFVIAVGVLLLTSAISWYSIQQLGFYTRQVEHTYQVLENASSLRGHLRDAQSQVRGYLLLNDTTYLPGFETSIPAAQADLLTLQGLTLDNGAQQKRLDSLAASIKEEFAYLRRWTMLTPSAESVRRLVRLDRERQLQLRALIMRVQLEEQELLKERRRRQDFFENTTPAAVVVSAVLAALIVFWLFTKITRELRANEQLQAELARTNDDVARRIQLIESLANRVVQGDYTVKISDQEQDTLGNLATSLNHMTQTLDNSFTALENRNRELDQFAYVASHDLKAPLRGVLTVVKWIEDELPHELSDQMRQYLGMMKGRLHRLEDLINGLLAYARAGRTERKLEEVNVHQLVSEVTELVIPPSFRVETPTPLPVFVTDRLSLQQVFTNLMGNAAKYHNRPDGLISVSCRDLGTCFEFRVQDDGPGIAPQFQQKVFLLFQTLRDRDTVESTGIGLSIVKRIIEEQKGTIHIESEEGKGAAFIFTWQKN</sequence>
<dbReference type="InterPro" id="IPR005467">
    <property type="entry name" value="His_kinase_dom"/>
</dbReference>
<evidence type="ECO:0000259" key="9">
    <source>
        <dbReference type="PROSITE" id="PS50885"/>
    </source>
</evidence>
<dbReference type="SMART" id="SM00387">
    <property type="entry name" value="HATPase_c"/>
    <property type="match status" value="1"/>
</dbReference>
<evidence type="ECO:0000313" key="11">
    <source>
        <dbReference type="Proteomes" id="UP000270291"/>
    </source>
</evidence>
<gene>
    <name evidence="10" type="ORF">EI293_18400</name>
</gene>
<dbReference type="AlphaFoldDB" id="A0A428K3E0"/>
<feature type="transmembrane region" description="Helical" evidence="7">
    <location>
        <begin position="178"/>
        <end position="197"/>
    </location>
</feature>
<dbReference type="OrthoDB" id="9766459at2"/>
<evidence type="ECO:0000256" key="3">
    <source>
        <dbReference type="ARBA" id="ARBA00012438"/>
    </source>
</evidence>
<dbReference type="PANTHER" id="PTHR42878:SF15">
    <property type="entry name" value="BACTERIOPHYTOCHROME"/>
    <property type="match status" value="1"/>
</dbReference>
<evidence type="ECO:0000256" key="5">
    <source>
        <dbReference type="ARBA" id="ARBA00022679"/>
    </source>
</evidence>
<dbReference type="CDD" id="cd06225">
    <property type="entry name" value="HAMP"/>
    <property type="match status" value="1"/>
</dbReference>
<dbReference type="EC" id="2.7.13.3" evidence="3"/>
<organism evidence="10 11">
    <name type="scientific">Hymenobacter perfusus</name>
    <dbReference type="NCBI Taxonomy" id="1236770"/>
    <lineage>
        <taxon>Bacteria</taxon>
        <taxon>Pseudomonadati</taxon>
        <taxon>Bacteroidota</taxon>
        <taxon>Cytophagia</taxon>
        <taxon>Cytophagales</taxon>
        <taxon>Hymenobacteraceae</taxon>
        <taxon>Hymenobacter</taxon>
    </lineage>
</organism>
<dbReference type="PROSITE" id="PS50109">
    <property type="entry name" value="HIS_KIN"/>
    <property type="match status" value="1"/>
</dbReference>
<dbReference type="GO" id="GO:0030295">
    <property type="term" value="F:protein kinase activator activity"/>
    <property type="evidence" value="ECO:0007669"/>
    <property type="project" value="TreeGrafter"/>
</dbReference>
<feature type="domain" description="HAMP" evidence="9">
    <location>
        <begin position="219"/>
        <end position="271"/>
    </location>
</feature>
<dbReference type="SUPFAM" id="SSF47384">
    <property type="entry name" value="Homodimeric domain of signal transducing histidine kinase"/>
    <property type="match status" value="1"/>
</dbReference>
<dbReference type="SUPFAM" id="SSF55874">
    <property type="entry name" value="ATPase domain of HSP90 chaperone/DNA topoisomerase II/histidine kinase"/>
    <property type="match status" value="1"/>
</dbReference>
<dbReference type="CDD" id="cd00082">
    <property type="entry name" value="HisKA"/>
    <property type="match status" value="1"/>
</dbReference>
<dbReference type="InterPro" id="IPR050351">
    <property type="entry name" value="BphY/WalK/GraS-like"/>
</dbReference>
<dbReference type="GO" id="GO:0016020">
    <property type="term" value="C:membrane"/>
    <property type="evidence" value="ECO:0007669"/>
    <property type="project" value="UniProtKB-SubCell"/>
</dbReference>
<dbReference type="InterPro" id="IPR003660">
    <property type="entry name" value="HAMP_dom"/>
</dbReference>
<dbReference type="InterPro" id="IPR004358">
    <property type="entry name" value="Sig_transdc_His_kin-like_C"/>
</dbReference>
<keyword evidence="7" id="KW-1133">Transmembrane helix</keyword>
<dbReference type="SMART" id="SM00304">
    <property type="entry name" value="HAMP"/>
    <property type="match status" value="1"/>
</dbReference>
<keyword evidence="7" id="KW-0812">Transmembrane</keyword>
<dbReference type="InterPro" id="IPR003594">
    <property type="entry name" value="HATPase_dom"/>
</dbReference>
<dbReference type="InterPro" id="IPR003661">
    <property type="entry name" value="HisK_dim/P_dom"/>
</dbReference>
<keyword evidence="4" id="KW-0597">Phosphoprotein</keyword>
<protein>
    <recommendedName>
        <fullName evidence="3">histidine kinase</fullName>
        <ecNumber evidence="3">2.7.13.3</ecNumber>
    </recommendedName>
</protein>